<sequence>MKKFQKTRGKYFRVILPGWLILVATISAVAVMPSLAQAQIITLEVPLGTFGTVSVDCGLTEWIGQVYQFLIGAIGIISATMIMLSGLRWAAAAGNQEQIGVAKEGVVNAVIGLILALTSFIIISALNPSLTTLECVSPEVLSFYDIPDAEDSNACMSATGTAGDPTCTGVEALDTTYITAGLSSTALQLRPVPKSGVEAMAKAFYDEFGKKLTINHAFRSISYQRCLYENNKGDHPAAPCTSNHNGGAAVDLPQASMTQEEYNFLACGTKATCPIASSGKTSGGSVYQRTNTNPWGWKVWNYNPDKAGTAKLMEQHHWDYPGQSSPSNACPGQC</sequence>
<dbReference type="Pfam" id="PF18895">
    <property type="entry name" value="T4SS_pilin"/>
    <property type="match status" value="1"/>
</dbReference>
<organism evidence="3 4">
    <name type="scientific">Candidatus Kerfeldbacteria bacterium CG15_BIG_FIL_POST_REV_8_21_14_020_45_12</name>
    <dbReference type="NCBI Taxonomy" id="2014247"/>
    <lineage>
        <taxon>Bacteria</taxon>
        <taxon>Candidatus Kerfeldiibacteriota</taxon>
    </lineage>
</organism>
<accession>A0A2M7H5E9</accession>
<evidence type="ECO:0000313" key="3">
    <source>
        <dbReference type="EMBL" id="PIW37437.1"/>
    </source>
</evidence>
<evidence type="ECO:0000259" key="2">
    <source>
        <dbReference type="Pfam" id="PF02557"/>
    </source>
</evidence>
<feature type="transmembrane region" description="Helical" evidence="1">
    <location>
        <begin position="105"/>
        <end position="126"/>
    </location>
</feature>
<dbReference type="InterPro" id="IPR009045">
    <property type="entry name" value="Zn_M74/Hedgehog-like"/>
</dbReference>
<dbReference type="Pfam" id="PF02557">
    <property type="entry name" value="VanY"/>
    <property type="match status" value="1"/>
</dbReference>
<protein>
    <recommendedName>
        <fullName evidence="2">D-alanyl-D-alanine carboxypeptidase-like core domain-containing protein</fullName>
    </recommendedName>
</protein>
<evidence type="ECO:0000256" key="1">
    <source>
        <dbReference type="SAM" id="Phobius"/>
    </source>
</evidence>
<keyword evidence="1" id="KW-1133">Transmembrane helix</keyword>
<comment type="caution">
    <text evidence="3">The sequence shown here is derived from an EMBL/GenBank/DDBJ whole genome shotgun (WGS) entry which is preliminary data.</text>
</comment>
<dbReference type="SUPFAM" id="SSF55166">
    <property type="entry name" value="Hedgehog/DD-peptidase"/>
    <property type="match status" value="1"/>
</dbReference>
<dbReference type="Gene3D" id="3.30.1380.10">
    <property type="match status" value="1"/>
</dbReference>
<dbReference type="EMBL" id="PFGC01000004">
    <property type="protein sequence ID" value="PIW37437.1"/>
    <property type="molecule type" value="Genomic_DNA"/>
</dbReference>
<keyword evidence="1" id="KW-0472">Membrane</keyword>
<dbReference type="CDD" id="cd14814">
    <property type="entry name" value="Peptidase_M15"/>
    <property type="match status" value="1"/>
</dbReference>
<dbReference type="Proteomes" id="UP000230292">
    <property type="component" value="Unassembled WGS sequence"/>
</dbReference>
<gene>
    <name evidence="3" type="ORF">COW24_00145</name>
</gene>
<keyword evidence="1" id="KW-0812">Transmembrane</keyword>
<dbReference type="GO" id="GO:0008233">
    <property type="term" value="F:peptidase activity"/>
    <property type="evidence" value="ECO:0007669"/>
    <property type="project" value="InterPro"/>
</dbReference>
<dbReference type="AlphaFoldDB" id="A0A2M7H5E9"/>
<name>A0A2M7H5E9_9BACT</name>
<dbReference type="InterPro" id="IPR003709">
    <property type="entry name" value="VanY-like_core_dom"/>
</dbReference>
<proteinExistence type="predicted"/>
<dbReference type="InterPro" id="IPR043993">
    <property type="entry name" value="T4SS_pilin"/>
</dbReference>
<evidence type="ECO:0000313" key="4">
    <source>
        <dbReference type="Proteomes" id="UP000230292"/>
    </source>
</evidence>
<reference evidence="3 4" key="1">
    <citation type="submission" date="2017-09" db="EMBL/GenBank/DDBJ databases">
        <title>Depth-based differentiation of microbial function through sediment-hosted aquifers and enrichment of novel symbionts in the deep terrestrial subsurface.</title>
        <authorList>
            <person name="Probst A.J."/>
            <person name="Ladd B."/>
            <person name="Jarett J.K."/>
            <person name="Geller-Mcgrath D.E."/>
            <person name="Sieber C.M."/>
            <person name="Emerson J.B."/>
            <person name="Anantharaman K."/>
            <person name="Thomas B.C."/>
            <person name="Malmstrom R."/>
            <person name="Stieglmeier M."/>
            <person name="Klingl A."/>
            <person name="Woyke T."/>
            <person name="Ryan C.M."/>
            <person name="Banfield J.F."/>
        </authorList>
    </citation>
    <scope>NUCLEOTIDE SEQUENCE [LARGE SCALE GENOMIC DNA]</scope>
    <source>
        <strain evidence="3">CG15_BIG_FIL_POST_REV_8_21_14_020_45_12</strain>
    </source>
</reference>
<feature type="transmembrane region" description="Helical" evidence="1">
    <location>
        <begin position="62"/>
        <end position="84"/>
    </location>
</feature>
<feature type="domain" description="D-alanyl-D-alanine carboxypeptidase-like core" evidence="2">
    <location>
        <begin position="194"/>
        <end position="322"/>
    </location>
</feature>
<dbReference type="GO" id="GO:0006508">
    <property type="term" value="P:proteolysis"/>
    <property type="evidence" value="ECO:0007669"/>
    <property type="project" value="InterPro"/>
</dbReference>